<dbReference type="InterPro" id="IPR043502">
    <property type="entry name" value="DNA/RNA_pol_sf"/>
</dbReference>
<proteinExistence type="predicted"/>
<dbReference type="EMBL" id="JACGWJ010000011">
    <property type="protein sequence ID" value="KAL0387508.1"/>
    <property type="molecule type" value="Genomic_DNA"/>
</dbReference>
<reference evidence="1" key="1">
    <citation type="submission" date="2020-06" db="EMBL/GenBank/DDBJ databases">
        <authorList>
            <person name="Li T."/>
            <person name="Hu X."/>
            <person name="Zhang T."/>
            <person name="Song X."/>
            <person name="Zhang H."/>
            <person name="Dai N."/>
            <person name="Sheng W."/>
            <person name="Hou X."/>
            <person name="Wei L."/>
        </authorList>
    </citation>
    <scope>NUCLEOTIDE SEQUENCE</scope>
    <source>
        <strain evidence="1">G02</strain>
        <tissue evidence="1">Leaf</tissue>
    </source>
</reference>
<comment type="caution">
    <text evidence="1">The sequence shown here is derived from an EMBL/GenBank/DDBJ whole genome shotgun (WGS) entry which is preliminary data.</text>
</comment>
<evidence type="ECO:0000313" key="1">
    <source>
        <dbReference type="EMBL" id="KAL0387508.1"/>
    </source>
</evidence>
<accession>A0AAW2S4V4</accession>
<reference evidence="1" key="2">
    <citation type="journal article" date="2024" name="Plant">
        <title>Genomic evolution and insights into agronomic trait innovations of Sesamum species.</title>
        <authorList>
            <person name="Miao H."/>
            <person name="Wang L."/>
            <person name="Qu L."/>
            <person name="Liu H."/>
            <person name="Sun Y."/>
            <person name="Le M."/>
            <person name="Wang Q."/>
            <person name="Wei S."/>
            <person name="Zheng Y."/>
            <person name="Lin W."/>
            <person name="Duan Y."/>
            <person name="Cao H."/>
            <person name="Xiong S."/>
            <person name="Wang X."/>
            <person name="Wei L."/>
            <person name="Li C."/>
            <person name="Ma Q."/>
            <person name="Ju M."/>
            <person name="Zhao R."/>
            <person name="Li G."/>
            <person name="Mu C."/>
            <person name="Tian Q."/>
            <person name="Mei H."/>
            <person name="Zhang T."/>
            <person name="Gao T."/>
            <person name="Zhang H."/>
        </authorList>
    </citation>
    <scope>NUCLEOTIDE SEQUENCE</scope>
    <source>
        <strain evidence="1">G02</strain>
    </source>
</reference>
<gene>
    <name evidence="1" type="ORF">Sradi_2632600</name>
</gene>
<evidence type="ECO:0008006" key="2">
    <source>
        <dbReference type="Google" id="ProtNLM"/>
    </source>
</evidence>
<dbReference type="AlphaFoldDB" id="A0AAW2S4V4"/>
<organism evidence="1">
    <name type="scientific">Sesamum radiatum</name>
    <name type="common">Black benniseed</name>
    <dbReference type="NCBI Taxonomy" id="300843"/>
    <lineage>
        <taxon>Eukaryota</taxon>
        <taxon>Viridiplantae</taxon>
        <taxon>Streptophyta</taxon>
        <taxon>Embryophyta</taxon>
        <taxon>Tracheophyta</taxon>
        <taxon>Spermatophyta</taxon>
        <taxon>Magnoliopsida</taxon>
        <taxon>eudicotyledons</taxon>
        <taxon>Gunneridae</taxon>
        <taxon>Pentapetalae</taxon>
        <taxon>asterids</taxon>
        <taxon>lamiids</taxon>
        <taxon>Lamiales</taxon>
        <taxon>Pedaliaceae</taxon>
        <taxon>Sesamum</taxon>
    </lineage>
</organism>
<name>A0AAW2S4V4_SESRA</name>
<protein>
    <recommendedName>
        <fullName evidence="2">Reverse transcriptase domain-containing protein</fullName>
    </recommendedName>
</protein>
<dbReference type="Gene3D" id="3.10.10.10">
    <property type="entry name" value="HIV Type 1 Reverse Transcriptase, subunit A, domain 1"/>
    <property type="match status" value="1"/>
</dbReference>
<sequence>MQMKYPRGTLQQVRKNIKMEEEPKGGRGMPPKVELVEELLNIEPIPGDPEKITRMGSQMDDATRKEIIQCLQHDIDIFAWILQDLEGIDPSVITHHSNIDLNMKPVKHEKRHFRCEKDKIIQADVDKLMAAGHIEEIQFPEWLPTVVLVPKPGGRWSALTLGTLIRRVPNIFILYHKLIN</sequence>
<dbReference type="SUPFAM" id="SSF56672">
    <property type="entry name" value="DNA/RNA polymerases"/>
    <property type="match status" value="1"/>
</dbReference>